<sequence>MEGNCRPKTPSPPLLPSAANIGCSHELTPSSWDASSLTAENCKDVLRCSANVALDDRTAWTNEKHNSYLHHLEASFVKQLHQSKCLLAQCSDQNQRDINIFQKQLTNVKNASEQFNVLRNGYWQKINCSRGELLCGSTSSDSSEIPDFRELCTTVKHRKRTISHGLATCSRECSSNDPYLGNLFDLQREGTGQNFLDEDNQNTSNFESQAKRLKTTLAETSLQDQVISRVDFC</sequence>
<keyword evidence="2" id="KW-1185">Reference proteome</keyword>
<dbReference type="InterPro" id="IPR044678">
    <property type="entry name" value="COR27/28"/>
</dbReference>
<evidence type="ECO:0000313" key="1">
    <source>
        <dbReference type="EMBL" id="KAK6136907.1"/>
    </source>
</evidence>
<dbReference type="EMBL" id="JABTTQ020001006">
    <property type="protein sequence ID" value="KAK6136907.1"/>
    <property type="molecule type" value="Genomic_DNA"/>
</dbReference>
<proteinExistence type="predicted"/>
<reference evidence="1 2" key="1">
    <citation type="journal article" date="2021" name="Comput. Struct. Biotechnol. J.">
        <title>De novo genome assembly of the potent medicinal plant Rehmannia glutinosa using nanopore technology.</title>
        <authorList>
            <person name="Ma L."/>
            <person name="Dong C."/>
            <person name="Song C."/>
            <person name="Wang X."/>
            <person name="Zheng X."/>
            <person name="Niu Y."/>
            <person name="Chen S."/>
            <person name="Feng W."/>
        </authorList>
    </citation>
    <scope>NUCLEOTIDE SEQUENCE [LARGE SCALE GENOMIC DNA]</scope>
    <source>
        <strain evidence="1">DH-2019</strain>
    </source>
</reference>
<protein>
    <submittedName>
        <fullName evidence="1">Uncharacterized protein</fullName>
    </submittedName>
</protein>
<gene>
    <name evidence="1" type="ORF">DH2020_029352</name>
</gene>
<dbReference type="PANTHER" id="PTHR33676">
    <property type="entry name" value="COLD REGULATED PROTEIN 27"/>
    <property type="match status" value="1"/>
</dbReference>
<name>A0ABR0VNS7_REHGL</name>
<evidence type="ECO:0000313" key="2">
    <source>
        <dbReference type="Proteomes" id="UP001318860"/>
    </source>
</evidence>
<dbReference type="PANTHER" id="PTHR33676:SF14">
    <property type="match status" value="1"/>
</dbReference>
<accession>A0ABR0VNS7</accession>
<organism evidence="1 2">
    <name type="scientific">Rehmannia glutinosa</name>
    <name type="common">Chinese foxglove</name>
    <dbReference type="NCBI Taxonomy" id="99300"/>
    <lineage>
        <taxon>Eukaryota</taxon>
        <taxon>Viridiplantae</taxon>
        <taxon>Streptophyta</taxon>
        <taxon>Embryophyta</taxon>
        <taxon>Tracheophyta</taxon>
        <taxon>Spermatophyta</taxon>
        <taxon>Magnoliopsida</taxon>
        <taxon>eudicotyledons</taxon>
        <taxon>Gunneridae</taxon>
        <taxon>Pentapetalae</taxon>
        <taxon>asterids</taxon>
        <taxon>lamiids</taxon>
        <taxon>Lamiales</taxon>
        <taxon>Orobanchaceae</taxon>
        <taxon>Rehmannieae</taxon>
        <taxon>Rehmannia</taxon>
    </lineage>
</organism>
<dbReference type="Proteomes" id="UP001318860">
    <property type="component" value="Unassembled WGS sequence"/>
</dbReference>
<comment type="caution">
    <text evidence="1">The sequence shown here is derived from an EMBL/GenBank/DDBJ whole genome shotgun (WGS) entry which is preliminary data.</text>
</comment>